<keyword evidence="1" id="KW-0472">Membrane</keyword>
<feature type="transmembrane region" description="Helical" evidence="1">
    <location>
        <begin position="116"/>
        <end position="132"/>
    </location>
</feature>
<gene>
    <name evidence="3" type="ORF">A3A79_02980</name>
</gene>
<feature type="transmembrane region" description="Helical" evidence="1">
    <location>
        <begin position="237"/>
        <end position="261"/>
    </location>
</feature>
<dbReference type="STRING" id="1798392.A3A79_02980"/>
<evidence type="ECO:0000256" key="1">
    <source>
        <dbReference type="SAM" id="Phobius"/>
    </source>
</evidence>
<feature type="transmembrane region" description="Helical" evidence="1">
    <location>
        <begin position="289"/>
        <end position="305"/>
    </location>
</feature>
<feature type="domain" description="Glycosyltransferase RgtA/B/C/D-like" evidence="2">
    <location>
        <begin position="41"/>
        <end position="192"/>
    </location>
</feature>
<dbReference type="Proteomes" id="UP000178759">
    <property type="component" value="Unassembled WGS sequence"/>
</dbReference>
<comment type="caution">
    <text evidence="3">The sequence shown here is derived from an EMBL/GenBank/DDBJ whole genome shotgun (WGS) entry which is preliminary data.</text>
</comment>
<feature type="transmembrane region" description="Helical" evidence="1">
    <location>
        <begin position="311"/>
        <end position="327"/>
    </location>
</feature>
<dbReference type="Pfam" id="PF13231">
    <property type="entry name" value="PMT_2"/>
    <property type="match status" value="1"/>
</dbReference>
<keyword evidence="1" id="KW-1133">Transmembrane helix</keyword>
<accession>A0A1F6AH99</accession>
<feature type="transmembrane region" description="Helical" evidence="1">
    <location>
        <begin position="213"/>
        <end position="231"/>
    </location>
</feature>
<proteinExistence type="predicted"/>
<name>A0A1F6AH99_9BACT</name>
<evidence type="ECO:0000313" key="4">
    <source>
        <dbReference type="Proteomes" id="UP000178759"/>
    </source>
</evidence>
<dbReference type="InterPro" id="IPR038731">
    <property type="entry name" value="RgtA/B/C-like"/>
</dbReference>
<feature type="transmembrane region" description="Helical" evidence="1">
    <location>
        <begin position="60"/>
        <end position="80"/>
    </location>
</feature>
<protein>
    <recommendedName>
        <fullName evidence="2">Glycosyltransferase RgtA/B/C/D-like domain-containing protein</fullName>
    </recommendedName>
</protein>
<evidence type="ECO:0000313" key="3">
    <source>
        <dbReference type="EMBL" id="OGG24130.1"/>
    </source>
</evidence>
<feature type="transmembrane region" description="Helical" evidence="1">
    <location>
        <begin position="92"/>
        <end position="110"/>
    </location>
</feature>
<organism evidence="3 4">
    <name type="scientific">Candidatus Gottesmanbacteria bacterium RIFCSPLOWO2_01_FULL_43_11b</name>
    <dbReference type="NCBI Taxonomy" id="1798392"/>
    <lineage>
        <taxon>Bacteria</taxon>
        <taxon>Candidatus Gottesmaniibacteriota</taxon>
    </lineage>
</organism>
<dbReference type="AlphaFoldDB" id="A0A1F6AH99"/>
<feature type="transmembrane region" description="Helical" evidence="1">
    <location>
        <begin position="181"/>
        <end position="201"/>
    </location>
</feature>
<evidence type="ECO:0000259" key="2">
    <source>
        <dbReference type="Pfam" id="PF13231"/>
    </source>
</evidence>
<sequence>MPSYLFFGPEQGRDFFEIKKITEGNFTLIGAKTDFDGIFHGPIEYYLAAVPFLFSRGNPIAVSFFFTLIQSATVFVAYALGKEISGKRSVGITSAILFAVSYGAVVYSRWLSQPPLAIPLAFLFLFFLFRFLHGKKTSLIGVAVCAGLLGQVQFINYLFVPLFLVYIIFRFRKKFINIPKNIIWGSLVLFLITAWGNFLLFDLRNNFLMLQNIRHVLISPSVGLPFFASIVETGKLFISWIGIFNGVPVLFATLIFVALLLNKKEMLSVWMILPPAVLILFRRGALDQLFVVLIPAAIVGIAMILSEKKSLIVVFVVLNLLMIWNNIPTNKNIFFQAPQPDVRYSDQIRVIDEIYSRVGNDSFEIQAYTVPHAWQDSWQYLFWYRGTTRYAGKLPVAHGGYNMFVIIQKDEPNRTFQENWYRDIVSKLGKLTDQFTIGEYAVEKRLMFQ</sequence>
<dbReference type="EMBL" id="MFJV01000001">
    <property type="protein sequence ID" value="OGG24130.1"/>
    <property type="molecule type" value="Genomic_DNA"/>
</dbReference>
<reference evidence="3 4" key="1">
    <citation type="journal article" date="2016" name="Nat. Commun.">
        <title>Thousands of microbial genomes shed light on interconnected biogeochemical processes in an aquifer system.</title>
        <authorList>
            <person name="Anantharaman K."/>
            <person name="Brown C.T."/>
            <person name="Hug L.A."/>
            <person name="Sharon I."/>
            <person name="Castelle C.J."/>
            <person name="Probst A.J."/>
            <person name="Thomas B.C."/>
            <person name="Singh A."/>
            <person name="Wilkins M.J."/>
            <person name="Karaoz U."/>
            <person name="Brodie E.L."/>
            <person name="Williams K.H."/>
            <person name="Hubbard S.S."/>
            <person name="Banfield J.F."/>
        </authorList>
    </citation>
    <scope>NUCLEOTIDE SEQUENCE [LARGE SCALE GENOMIC DNA]</scope>
</reference>
<feature type="transmembrane region" description="Helical" evidence="1">
    <location>
        <begin position="139"/>
        <end position="169"/>
    </location>
</feature>
<keyword evidence="1" id="KW-0812">Transmembrane</keyword>